<reference evidence="2 3" key="1">
    <citation type="journal article" date="2015" name="Genome Announc.">
        <title>Expanding the biotechnology potential of lactobacilli through comparative genomics of 213 strains and associated genera.</title>
        <authorList>
            <person name="Sun Z."/>
            <person name="Harris H.M."/>
            <person name="McCann A."/>
            <person name="Guo C."/>
            <person name="Argimon S."/>
            <person name="Zhang W."/>
            <person name="Yang X."/>
            <person name="Jeffery I.B."/>
            <person name="Cooney J.C."/>
            <person name="Kagawa T.F."/>
            <person name="Liu W."/>
            <person name="Song Y."/>
            <person name="Salvetti E."/>
            <person name="Wrobel A."/>
            <person name="Rasinkangas P."/>
            <person name="Parkhill J."/>
            <person name="Rea M.C."/>
            <person name="O'Sullivan O."/>
            <person name="Ritari J."/>
            <person name="Douillard F.P."/>
            <person name="Paul Ross R."/>
            <person name="Yang R."/>
            <person name="Briner A.E."/>
            <person name="Felis G.E."/>
            <person name="de Vos W.M."/>
            <person name="Barrangou R."/>
            <person name="Klaenhammer T.R."/>
            <person name="Caufield P.W."/>
            <person name="Cui Y."/>
            <person name="Zhang H."/>
            <person name="O'Toole P.W."/>
        </authorList>
    </citation>
    <scope>NUCLEOTIDE SEQUENCE [LARGE SCALE GENOMIC DNA]</scope>
    <source>
        <strain evidence="2 3">DSM 5661</strain>
    </source>
</reference>
<protein>
    <recommendedName>
        <fullName evidence="1">MgsA AAA+ ATPase C-terminal domain-containing protein</fullName>
    </recommendedName>
</protein>
<dbReference type="STRING" id="1423754.FC39_GL000394"/>
<dbReference type="AlphaFoldDB" id="A0A0R1YMX1"/>
<name>A0A0R1YMX1_9LACO</name>
<accession>A0A0R1YMX1</accession>
<dbReference type="PATRIC" id="fig|1423754.3.peg.408"/>
<organism evidence="2 3">
    <name type="scientific">Lactobacillus hamsteri DSM 5661 = JCM 6256</name>
    <dbReference type="NCBI Taxonomy" id="1423754"/>
    <lineage>
        <taxon>Bacteria</taxon>
        <taxon>Bacillati</taxon>
        <taxon>Bacillota</taxon>
        <taxon>Bacilli</taxon>
        <taxon>Lactobacillales</taxon>
        <taxon>Lactobacillaceae</taxon>
        <taxon>Lactobacillus</taxon>
    </lineage>
</organism>
<evidence type="ECO:0000259" key="1">
    <source>
        <dbReference type="Pfam" id="PF12002"/>
    </source>
</evidence>
<dbReference type="Gene3D" id="1.10.3710.10">
    <property type="entry name" value="DNA polymerase III clamp loader subunits, C-terminal domain"/>
    <property type="match status" value="1"/>
</dbReference>
<dbReference type="InterPro" id="IPR021886">
    <property type="entry name" value="MgsA_C"/>
</dbReference>
<dbReference type="Pfam" id="PF12002">
    <property type="entry name" value="MgsA_C"/>
    <property type="match status" value="1"/>
</dbReference>
<gene>
    <name evidence="2" type="ORF">FC39_GL000394</name>
</gene>
<dbReference type="GO" id="GO:0003677">
    <property type="term" value="F:DNA binding"/>
    <property type="evidence" value="ECO:0007669"/>
    <property type="project" value="InterPro"/>
</dbReference>
<comment type="caution">
    <text evidence="2">The sequence shown here is derived from an EMBL/GenBank/DDBJ whole genome shotgun (WGS) entry which is preliminary data.</text>
</comment>
<dbReference type="SUPFAM" id="SSF48019">
    <property type="entry name" value="post-AAA+ oligomerization domain-like"/>
    <property type="match status" value="1"/>
</dbReference>
<evidence type="ECO:0000313" key="2">
    <source>
        <dbReference type="EMBL" id="KRM40579.1"/>
    </source>
</evidence>
<dbReference type="EMBL" id="AZGI01000014">
    <property type="protein sequence ID" value="KRM40579.1"/>
    <property type="molecule type" value="Genomic_DNA"/>
</dbReference>
<keyword evidence="3" id="KW-1185">Reference proteome</keyword>
<proteinExistence type="predicted"/>
<dbReference type="InterPro" id="IPR008921">
    <property type="entry name" value="DNA_pol3_clamp-load_cplx_C"/>
</dbReference>
<feature type="domain" description="MgsA AAA+ ATPase C-terminal" evidence="1">
    <location>
        <begin position="2"/>
        <end position="65"/>
    </location>
</feature>
<dbReference type="GO" id="GO:0006260">
    <property type="term" value="P:DNA replication"/>
    <property type="evidence" value="ECO:0007669"/>
    <property type="project" value="InterPro"/>
</dbReference>
<dbReference type="Proteomes" id="UP000051223">
    <property type="component" value="Unassembled WGS sequence"/>
</dbReference>
<sequence length="72" mass="8770">MQIRNGVTKLMKEEGYGKGYQYAHDSKDKITDMQTMPDNLVGHEYYYPTEQGHEIRFKKRLEQIKQWHEEYE</sequence>
<evidence type="ECO:0000313" key="3">
    <source>
        <dbReference type="Proteomes" id="UP000051223"/>
    </source>
</evidence>
<dbReference type="eggNOG" id="COG2256">
    <property type="taxonomic scope" value="Bacteria"/>
</dbReference>